<accession>A0ABM7TMH3</accession>
<feature type="region of interest" description="Disordered" evidence="1">
    <location>
        <begin position="1"/>
        <end position="20"/>
    </location>
</feature>
<keyword evidence="3" id="KW-1185">Reference proteome</keyword>
<evidence type="ECO:0000313" key="2">
    <source>
        <dbReference type="EMBL" id="BCZ79614.1"/>
    </source>
</evidence>
<proteinExistence type="predicted"/>
<organism evidence="2 3">
    <name type="scientific">Paraburkholderia terrae</name>
    <dbReference type="NCBI Taxonomy" id="311230"/>
    <lineage>
        <taxon>Bacteria</taxon>
        <taxon>Pseudomonadati</taxon>
        <taxon>Pseudomonadota</taxon>
        <taxon>Betaproteobacteria</taxon>
        <taxon>Burkholderiales</taxon>
        <taxon>Burkholderiaceae</taxon>
        <taxon>Paraburkholderia</taxon>
    </lineage>
</organism>
<sequence>MPIEKADDGSNLAGGARAGKGQRELMRAIGGGHAGPLSFDMGFPHDRAIEPVAQRDAASGMIK</sequence>
<dbReference type="EMBL" id="AP024956">
    <property type="protein sequence ID" value="BCZ79614.1"/>
    <property type="molecule type" value="Genomic_DNA"/>
</dbReference>
<protein>
    <submittedName>
        <fullName evidence="2">Uncharacterized protein</fullName>
    </submittedName>
</protein>
<dbReference type="Proteomes" id="UP001319874">
    <property type="component" value="Chromosome 2"/>
</dbReference>
<name>A0ABM7TMH3_9BURK</name>
<reference evidence="2 3" key="1">
    <citation type="journal article" date="2022" name="Front. Microbiol.">
        <title>Identification and characterization of a novel class of self-sufficient cytochrome P450 hydroxylase involved in cyclohexanecarboxylate degradation in Paraburkholderia terrae strain KU-64.</title>
        <authorList>
            <person name="Yamamoto T."/>
            <person name="Hasegawa Y."/>
            <person name="Iwaki H."/>
        </authorList>
    </citation>
    <scope>NUCLEOTIDE SEQUENCE [LARGE SCALE GENOMIC DNA]</scope>
    <source>
        <strain evidence="2 3">KU-64</strain>
    </source>
</reference>
<evidence type="ECO:0000313" key="3">
    <source>
        <dbReference type="Proteomes" id="UP001319874"/>
    </source>
</evidence>
<gene>
    <name evidence="2" type="ORF">PTKU64_32890</name>
</gene>
<evidence type="ECO:0000256" key="1">
    <source>
        <dbReference type="SAM" id="MobiDB-lite"/>
    </source>
</evidence>